<protein>
    <submittedName>
        <fullName evidence="1">Uncharacterized protein</fullName>
    </submittedName>
</protein>
<evidence type="ECO:0000313" key="1">
    <source>
        <dbReference type="EMBL" id="MBC5769569.1"/>
    </source>
</evidence>
<comment type="caution">
    <text evidence="1">The sequence shown here is derived from an EMBL/GenBank/DDBJ whole genome shotgun (WGS) entry which is preliminary data.</text>
</comment>
<sequence>MIIIIVRPFTYDSDAHIVSGRKAMIRIENLSPQLTAEECMEQRRCIEEGLFEIFIKYEKQQENDSYLGAAAV</sequence>
<dbReference type="RefSeq" id="WP_178540731.1">
    <property type="nucleotide sequence ID" value="NZ_JACOQI010000003.1"/>
</dbReference>
<reference evidence="1" key="1">
    <citation type="submission" date="2020-08" db="EMBL/GenBank/DDBJ databases">
        <title>Genome public.</title>
        <authorList>
            <person name="Liu C."/>
            <person name="Sun Q."/>
        </authorList>
    </citation>
    <scope>NUCLEOTIDE SEQUENCE</scope>
    <source>
        <strain evidence="1">BX15</strain>
    </source>
</reference>
<accession>A0A923MHH7</accession>
<evidence type="ECO:0000313" key="2">
    <source>
        <dbReference type="Proteomes" id="UP000620327"/>
    </source>
</evidence>
<gene>
    <name evidence="1" type="ORF">H8Z83_04435</name>
</gene>
<organism evidence="1 2">
    <name type="scientific">Dysosmobacter segnis</name>
    <dbReference type="NCBI Taxonomy" id="2763042"/>
    <lineage>
        <taxon>Bacteria</taxon>
        <taxon>Bacillati</taxon>
        <taxon>Bacillota</taxon>
        <taxon>Clostridia</taxon>
        <taxon>Eubacteriales</taxon>
        <taxon>Oscillospiraceae</taxon>
        <taxon>Dysosmobacter</taxon>
    </lineage>
</organism>
<dbReference type="AlphaFoldDB" id="A0A923MHH7"/>
<name>A0A923MHH7_9FIRM</name>
<dbReference type="Proteomes" id="UP000620327">
    <property type="component" value="Unassembled WGS sequence"/>
</dbReference>
<proteinExistence type="predicted"/>
<keyword evidence="2" id="KW-1185">Reference proteome</keyword>
<dbReference type="EMBL" id="JACOQI010000003">
    <property type="protein sequence ID" value="MBC5769569.1"/>
    <property type="molecule type" value="Genomic_DNA"/>
</dbReference>